<dbReference type="Gene3D" id="3.60.40.10">
    <property type="entry name" value="PPM-type phosphatase domain"/>
    <property type="match status" value="1"/>
</dbReference>
<feature type="domain" description="Protein kinase" evidence="6">
    <location>
        <begin position="268"/>
        <end position="529"/>
    </location>
</feature>
<evidence type="ECO:0000256" key="2">
    <source>
        <dbReference type="ARBA" id="ARBA00022741"/>
    </source>
</evidence>
<sequence>MNAKLNVTIGQHSEQGLKSENQDFHGAIIPESPQLDTKGIAIAIADGVSSSIDGREASQTAVGSFLSDYYSTPDSWTAKTSAHKILTAINSWLYSKAQHTEHATRGLLTTFSALVLKSTTGHIFHVGDSRVYRLQKHNMEQLTTDHRRWVSEEKNYLNRAVGIDIHLDIDYRKLTLKPGDIFILTTDGVHDFVNNNDIQRIVEENHDLQAAAEKLVKFALDGGSNDNITAQIVRVDSLPMKDTNTALKELTQLPFPPPLDPGMVLDGYRILKEIHASKRTQVYKAEDSETGQTVIIKTPSVNYDDDPAYIEGFVREEWAGKRINNSRVLKIIDQKRKRTFRYYIMEYIDGQTLREWMNQHSRPDIKEVRLLVEQITTGLRAFHRLEMLHQDLKPENIMLDANGTAKIIDFGSTKIAGIAEISSPIERIEMLGTKNYTAPEYLLGQPGSNRSDIFSLGTITYELLTGKLPYGDALDRTEGRSAVAKLKYQPSYHHNPMIPVWMDRAIKKAVHPEAKQRYDILSEFIHDLSHPNPNFMDDASVPLLERNPIAFWRGLSIALAIGNGVLLYLLLR</sequence>
<dbReference type="EMBL" id="UOFU01000210">
    <property type="protein sequence ID" value="VAX00885.1"/>
    <property type="molecule type" value="Genomic_DNA"/>
</dbReference>
<protein>
    <submittedName>
        <fullName evidence="8">Serine/threonine protein kinase</fullName>
    </submittedName>
</protein>
<accession>A0A3B1B3N3</accession>
<dbReference type="SMART" id="SM00332">
    <property type="entry name" value="PP2Cc"/>
    <property type="match status" value="1"/>
</dbReference>
<proteinExistence type="predicted"/>
<dbReference type="SUPFAM" id="SSF56112">
    <property type="entry name" value="Protein kinase-like (PK-like)"/>
    <property type="match status" value="1"/>
</dbReference>
<evidence type="ECO:0000256" key="5">
    <source>
        <dbReference type="SAM" id="Phobius"/>
    </source>
</evidence>
<dbReference type="CDD" id="cd14014">
    <property type="entry name" value="STKc_PknB_like"/>
    <property type="match status" value="1"/>
</dbReference>
<dbReference type="InterPro" id="IPR001932">
    <property type="entry name" value="PPM-type_phosphatase-like_dom"/>
</dbReference>
<dbReference type="InterPro" id="IPR000719">
    <property type="entry name" value="Prot_kinase_dom"/>
</dbReference>
<keyword evidence="4" id="KW-0067">ATP-binding</keyword>
<dbReference type="PROSITE" id="PS00108">
    <property type="entry name" value="PROTEIN_KINASE_ST"/>
    <property type="match status" value="1"/>
</dbReference>
<evidence type="ECO:0000259" key="6">
    <source>
        <dbReference type="PROSITE" id="PS50011"/>
    </source>
</evidence>
<dbReference type="PROSITE" id="PS50011">
    <property type="entry name" value="PROTEIN_KINASE_DOM"/>
    <property type="match status" value="1"/>
</dbReference>
<feature type="transmembrane region" description="Helical" evidence="5">
    <location>
        <begin position="550"/>
        <end position="571"/>
    </location>
</feature>
<keyword evidence="1" id="KW-0808">Transferase</keyword>
<keyword evidence="5" id="KW-0812">Transmembrane</keyword>
<dbReference type="SMART" id="SM00331">
    <property type="entry name" value="PP2C_SIG"/>
    <property type="match status" value="1"/>
</dbReference>
<organism evidence="8">
    <name type="scientific">hydrothermal vent metagenome</name>
    <dbReference type="NCBI Taxonomy" id="652676"/>
    <lineage>
        <taxon>unclassified sequences</taxon>
        <taxon>metagenomes</taxon>
        <taxon>ecological metagenomes</taxon>
    </lineage>
</organism>
<evidence type="ECO:0000313" key="8">
    <source>
        <dbReference type="EMBL" id="VAX00885.1"/>
    </source>
</evidence>
<name>A0A3B1B3N3_9ZZZZ</name>
<dbReference type="Pfam" id="PF00069">
    <property type="entry name" value="Pkinase"/>
    <property type="match status" value="1"/>
</dbReference>
<evidence type="ECO:0000256" key="4">
    <source>
        <dbReference type="ARBA" id="ARBA00022840"/>
    </source>
</evidence>
<dbReference type="PANTHER" id="PTHR24348">
    <property type="entry name" value="SERINE/THREONINE-PROTEIN KINASE UNC-51-RELATED"/>
    <property type="match status" value="1"/>
</dbReference>
<dbReference type="InterPro" id="IPR045269">
    <property type="entry name" value="Atg1-like"/>
</dbReference>
<dbReference type="GO" id="GO:0005829">
    <property type="term" value="C:cytosol"/>
    <property type="evidence" value="ECO:0007669"/>
    <property type="project" value="TreeGrafter"/>
</dbReference>
<dbReference type="GO" id="GO:0010506">
    <property type="term" value="P:regulation of autophagy"/>
    <property type="evidence" value="ECO:0007669"/>
    <property type="project" value="InterPro"/>
</dbReference>
<keyword evidence="3 8" id="KW-0418">Kinase</keyword>
<dbReference type="GO" id="GO:0005776">
    <property type="term" value="C:autophagosome"/>
    <property type="evidence" value="ECO:0007669"/>
    <property type="project" value="TreeGrafter"/>
</dbReference>
<dbReference type="PANTHER" id="PTHR24348:SF22">
    <property type="entry name" value="NON-SPECIFIC SERINE_THREONINE PROTEIN KINASE"/>
    <property type="match status" value="1"/>
</dbReference>
<dbReference type="Gene3D" id="1.10.510.10">
    <property type="entry name" value="Transferase(Phosphotransferase) domain 1"/>
    <property type="match status" value="1"/>
</dbReference>
<dbReference type="SMART" id="SM00220">
    <property type="entry name" value="S_TKc"/>
    <property type="match status" value="1"/>
</dbReference>
<keyword evidence="5" id="KW-0472">Membrane</keyword>
<dbReference type="GO" id="GO:0042594">
    <property type="term" value="P:response to starvation"/>
    <property type="evidence" value="ECO:0007669"/>
    <property type="project" value="TreeGrafter"/>
</dbReference>
<dbReference type="InterPro" id="IPR011009">
    <property type="entry name" value="Kinase-like_dom_sf"/>
</dbReference>
<dbReference type="GO" id="GO:0000422">
    <property type="term" value="P:autophagy of mitochondrion"/>
    <property type="evidence" value="ECO:0007669"/>
    <property type="project" value="TreeGrafter"/>
</dbReference>
<dbReference type="InterPro" id="IPR036457">
    <property type="entry name" value="PPM-type-like_dom_sf"/>
</dbReference>
<feature type="domain" description="PPM-type phosphatase" evidence="7">
    <location>
        <begin position="8"/>
        <end position="235"/>
    </location>
</feature>
<dbReference type="InterPro" id="IPR008271">
    <property type="entry name" value="Ser/Thr_kinase_AS"/>
</dbReference>
<reference evidence="8" key="1">
    <citation type="submission" date="2018-06" db="EMBL/GenBank/DDBJ databases">
        <authorList>
            <person name="Zhirakovskaya E."/>
        </authorList>
    </citation>
    <scope>NUCLEOTIDE SEQUENCE</scope>
</reference>
<dbReference type="GO" id="GO:0000045">
    <property type="term" value="P:autophagosome assembly"/>
    <property type="evidence" value="ECO:0007669"/>
    <property type="project" value="TreeGrafter"/>
</dbReference>
<gene>
    <name evidence="8" type="ORF">MNBD_GAMMA20-2490</name>
</gene>
<dbReference type="CDD" id="cd00143">
    <property type="entry name" value="PP2Cc"/>
    <property type="match status" value="1"/>
</dbReference>
<dbReference type="PROSITE" id="PS51746">
    <property type="entry name" value="PPM_2"/>
    <property type="match status" value="1"/>
</dbReference>
<dbReference type="Pfam" id="PF13672">
    <property type="entry name" value="PP2C_2"/>
    <property type="match status" value="1"/>
</dbReference>
<dbReference type="GO" id="GO:0005524">
    <property type="term" value="F:ATP binding"/>
    <property type="evidence" value="ECO:0007669"/>
    <property type="project" value="UniProtKB-KW"/>
</dbReference>
<dbReference type="Gene3D" id="3.30.200.20">
    <property type="entry name" value="Phosphorylase Kinase, domain 1"/>
    <property type="match status" value="1"/>
</dbReference>
<dbReference type="AlphaFoldDB" id="A0A3B1B3N3"/>
<dbReference type="GO" id="GO:0034045">
    <property type="term" value="C:phagophore assembly site membrane"/>
    <property type="evidence" value="ECO:0007669"/>
    <property type="project" value="TreeGrafter"/>
</dbReference>
<keyword evidence="8" id="KW-0723">Serine/threonine-protein kinase</keyword>
<evidence type="ECO:0000256" key="1">
    <source>
        <dbReference type="ARBA" id="ARBA00022679"/>
    </source>
</evidence>
<dbReference type="GO" id="GO:0034727">
    <property type="term" value="P:piecemeal microautophagy of the nucleus"/>
    <property type="evidence" value="ECO:0007669"/>
    <property type="project" value="TreeGrafter"/>
</dbReference>
<evidence type="ECO:0000259" key="7">
    <source>
        <dbReference type="PROSITE" id="PS51746"/>
    </source>
</evidence>
<keyword evidence="5" id="KW-1133">Transmembrane helix</keyword>
<dbReference type="GO" id="GO:0004674">
    <property type="term" value="F:protein serine/threonine kinase activity"/>
    <property type="evidence" value="ECO:0007669"/>
    <property type="project" value="UniProtKB-KW"/>
</dbReference>
<dbReference type="SUPFAM" id="SSF81606">
    <property type="entry name" value="PP2C-like"/>
    <property type="match status" value="1"/>
</dbReference>
<dbReference type="GO" id="GO:0061709">
    <property type="term" value="P:reticulophagy"/>
    <property type="evidence" value="ECO:0007669"/>
    <property type="project" value="TreeGrafter"/>
</dbReference>
<keyword evidence="2" id="KW-0547">Nucleotide-binding</keyword>
<evidence type="ECO:0000256" key="3">
    <source>
        <dbReference type="ARBA" id="ARBA00022777"/>
    </source>
</evidence>